<organism evidence="3 4">
    <name type="scientific">Acinetobacter johnsonii</name>
    <dbReference type="NCBI Taxonomy" id="40214"/>
    <lineage>
        <taxon>Bacteria</taxon>
        <taxon>Pseudomonadati</taxon>
        <taxon>Pseudomonadota</taxon>
        <taxon>Gammaproteobacteria</taxon>
        <taxon>Moraxellales</taxon>
        <taxon>Moraxellaceae</taxon>
        <taxon>Acinetobacter</taxon>
    </lineage>
</organism>
<accession>A0AAW6RXR3</accession>
<sequence length="583" mass="67071">MHQTLGKTMKLIKLSCNQPEFRTINFNPEGLTIILGTKGDDKESSVNGVGKTQSLRLINFCLGAKSTNSLAKTLAHAVPTWIFKLEIEVNKVAHVIERSGNSKLIRLNNQDIKLTKLQEWLDLSGIFPKTNEYKYLSFRSLFKRFTRTEKSDCLNPLFIEKESDYSSLINNAYLLGLDLNLINEKFNLKEKVKANTATQKLLKQDSYLSEVVKTGANPTARKEFLEKTIPNLEKNLQNYSIAEDYHQIEKDIESLTEQSRGIQRNISALNFKIISINKSIEQTPDISNQDLLDLYTGLQHLFKPEALAHFSTVQKFHDDLTINRKTKLEKEKLGIIAEIEELKNTHNVISHKRDKKLAFLKDKHALDEYIAIAKELSSLQEELEHLKKYLSINDDIKQQNLSIKGQIIKSISLALEYLKSDPLGILSLKFQEITSKLYPKYSSGVYITLNDSENNMLMYDLAVELQTDSSDGVANAKIISYDWLIFMHGFHNMNLLWHDNRFFADIDSGELAKWFEYTASELINTKKQYVTTININNYEDMKRYLSDEQKIEFDNKVVIKLLSDESKNKLLGIDFDKQRKLSS</sequence>
<evidence type="ECO:0000313" key="4">
    <source>
        <dbReference type="Proteomes" id="UP001157887"/>
    </source>
</evidence>
<dbReference type="InterPro" id="IPR027417">
    <property type="entry name" value="P-loop_NTPase"/>
</dbReference>
<comment type="caution">
    <text evidence="3">The sequence shown here is derived from an EMBL/GenBank/DDBJ whole genome shotgun (WGS) entry which is preliminary data.</text>
</comment>
<dbReference type="InterPro" id="IPR018760">
    <property type="entry name" value="DUF2326"/>
</dbReference>
<dbReference type="RefSeq" id="WP_228275921.1">
    <property type="nucleotide sequence ID" value="NZ_JAOCHB010000026.1"/>
</dbReference>
<reference evidence="3" key="1">
    <citation type="submission" date="2022-09" db="EMBL/GenBank/DDBJ databases">
        <title>Intensive care unit water sources are persistently colonized with multi-drug resistant bacteria and are the site of extensive horizontal gene transfer of antibiotic resistance genes.</title>
        <authorList>
            <person name="Diorio-Toth L."/>
        </authorList>
    </citation>
    <scope>NUCLEOTIDE SEQUENCE</scope>
    <source>
        <strain evidence="3">GD04065</strain>
    </source>
</reference>
<feature type="domain" description="DUF2326" evidence="2">
    <location>
        <begin position="434"/>
        <end position="575"/>
    </location>
</feature>
<dbReference type="SUPFAM" id="SSF52540">
    <property type="entry name" value="P-loop containing nucleoside triphosphate hydrolases"/>
    <property type="match status" value="1"/>
</dbReference>
<protein>
    <submittedName>
        <fullName evidence="3">DUF2326 domain-containing protein</fullName>
    </submittedName>
</protein>
<evidence type="ECO:0000256" key="1">
    <source>
        <dbReference type="SAM" id="Coils"/>
    </source>
</evidence>
<name>A0AAW6RXR3_ACIJO</name>
<keyword evidence="1" id="KW-0175">Coiled coil</keyword>
<evidence type="ECO:0000313" key="3">
    <source>
        <dbReference type="EMBL" id="MDG9787386.1"/>
    </source>
</evidence>
<dbReference type="Pfam" id="PF10088">
    <property type="entry name" value="DUF2326"/>
    <property type="match status" value="1"/>
</dbReference>
<evidence type="ECO:0000259" key="2">
    <source>
        <dbReference type="Pfam" id="PF10088"/>
    </source>
</evidence>
<dbReference type="Proteomes" id="UP001157887">
    <property type="component" value="Unassembled WGS sequence"/>
</dbReference>
<feature type="coiled-coil region" evidence="1">
    <location>
        <begin position="222"/>
        <end position="265"/>
    </location>
</feature>
<dbReference type="EMBL" id="JAOECG010000011">
    <property type="protein sequence ID" value="MDG9787386.1"/>
    <property type="molecule type" value="Genomic_DNA"/>
</dbReference>
<gene>
    <name evidence="3" type="ORF">N7566_10400</name>
</gene>
<dbReference type="AlphaFoldDB" id="A0AAW6RXR3"/>
<proteinExistence type="predicted"/>